<dbReference type="Gene3D" id="3.40.710.10">
    <property type="entry name" value="DD-peptidase/beta-lactamase superfamily"/>
    <property type="match status" value="1"/>
</dbReference>
<protein>
    <submittedName>
        <fullName evidence="3">Serine hydrolase</fullName>
    </submittedName>
</protein>
<dbReference type="InterPro" id="IPR012338">
    <property type="entry name" value="Beta-lactam/transpept-like"/>
</dbReference>
<keyword evidence="1" id="KW-1133">Transmembrane helix</keyword>
<evidence type="ECO:0000256" key="1">
    <source>
        <dbReference type="SAM" id="Phobius"/>
    </source>
</evidence>
<dbReference type="SUPFAM" id="SSF56601">
    <property type="entry name" value="beta-lactamase/transpeptidase-like"/>
    <property type="match status" value="1"/>
</dbReference>
<dbReference type="AlphaFoldDB" id="A0A8I2GWQ0"/>
<evidence type="ECO:0000259" key="2">
    <source>
        <dbReference type="Pfam" id="PF00144"/>
    </source>
</evidence>
<dbReference type="Pfam" id="PF00144">
    <property type="entry name" value="Beta-lactamase"/>
    <property type="match status" value="1"/>
</dbReference>
<evidence type="ECO:0000313" key="4">
    <source>
        <dbReference type="Proteomes" id="UP000646877"/>
    </source>
</evidence>
<accession>A0A8I2GWQ0</accession>
<dbReference type="InterPro" id="IPR001466">
    <property type="entry name" value="Beta-lactam-related"/>
</dbReference>
<dbReference type="EMBL" id="WEIA01000001">
    <property type="protein sequence ID" value="NLR20037.1"/>
    <property type="molecule type" value="Genomic_DNA"/>
</dbReference>
<dbReference type="InterPro" id="IPR050491">
    <property type="entry name" value="AmpC-like"/>
</dbReference>
<keyword evidence="1" id="KW-0812">Transmembrane</keyword>
<dbReference type="GO" id="GO:0016787">
    <property type="term" value="F:hydrolase activity"/>
    <property type="evidence" value="ECO:0007669"/>
    <property type="project" value="UniProtKB-KW"/>
</dbReference>
<name>A0A8I2GWQ0_9GAMM</name>
<keyword evidence="1" id="KW-0472">Membrane</keyword>
<dbReference type="Proteomes" id="UP000646877">
    <property type="component" value="Unassembled WGS sequence"/>
</dbReference>
<dbReference type="PANTHER" id="PTHR46825:SF9">
    <property type="entry name" value="BETA-LACTAMASE-RELATED DOMAIN-CONTAINING PROTEIN"/>
    <property type="match status" value="1"/>
</dbReference>
<keyword evidence="3" id="KW-0378">Hydrolase</keyword>
<sequence length="553" mass="62158">MPVMLANLSRLRPLSFLMSFNLTPRFLEISDLTFIMLCVIAYSDIVYTITHNAALIYSEGNYMPSKTFVCFVYLLCFISSVSVASEYTPLDNFIVKAKSLTKSASGTSVVLIKDGQITHEVHVGMANVEKQIPVDTNSVYYFASTTKAIMGLATLQAEKEGLLSKDSTLRQLFPNVKFSFINPDNYSVRDLLSHRSGLTNDAMTWTFSYTGNHDKKQRLHFVSSLKPHPKIKKGEFGYTNLGYNLLAIWFDENYEGGWPNAIKELVLSPAGMKNSTADVDQARLQNWPIPSPYSYKFRSGQSEIYMNKNNATLYSVGIFARPNDWGKLITHLLPINAERSAFPKSVVRASQQLLVSDIDSYFSGYGWGWMHSKVAGESVLMHTGGFDGASVQVSYAPEKNLGVVVVHNESGLIANELNGRITEIAYKMLTNQDVSKLIEFHQEEMTDLAVYVEKAKAELAAKREDLSKRRSISPSLKSLLEGVYENTEVGRLTIKQRDSDLHLAWGDLQSKVYSGQADNEFIVELRPGKFYELTADKSMSVIELKDWQFQKVR</sequence>
<dbReference type="PANTHER" id="PTHR46825">
    <property type="entry name" value="D-ALANYL-D-ALANINE-CARBOXYPEPTIDASE/ENDOPEPTIDASE AMPH"/>
    <property type="match status" value="1"/>
</dbReference>
<comment type="caution">
    <text evidence="3">The sequence shown here is derived from an EMBL/GenBank/DDBJ whole genome shotgun (WGS) entry which is preliminary data.</text>
</comment>
<feature type="transmembrane region" description="Helical" evidence="1">
    <location>
        <begin position="67"/>
        <end position="85"/>
    </location>
</feature>
<feature type="transmembrane region" description="Helical" evidence="1">
    <location>
        <begin position="32"/>
        <end position="55"/>
    </location>
</feature>
<reference evidence="3" key="1">
    <citation type="submission" date="2019-10" db="EMBL/GenBank/DDBJ databases">
        <authorList>
            <person name="Paulsen S."/>
        </authorList>
    </citation>
    <scope>NUCLEOTIDE SEQUENCE</scope>
    <source>
        <strain evidence="3">LMG 19692</strain>
    </source>
</reference>
<gene>
    <name evidence="3" type="ORF">F9Y85_01590</name>
</gene>
<evidence type="ECO:0000313" key="3">
    <source>
        <dbReference type="EMBL" id="NLR20037.1"/>
    </source>
</evidence>
<feature type="domain" description="Beta-lactamase-related" evidence="2">
    <location>
        <begin position="103"/>
        <end position="412"/>
    </location>
</feature>
<organism evidence="3 4">
    <name type="scientific">Pseudoalteromonas maricaloris</name>
    <dbReference type="NCBI Taxonomy" id="184924"/>
    <lineage>
        <taxon>Bacteria</taxon>
        <taxon>Pseudomonadati</taxon>
        <taxon>Pseudomonadota</taxon>
        <taxon>Gammaproteobacteria</taxon>
        <taxon>Alteromonadales</taxon>
        <taxon>Pseudoalteromonadaceae</taxon>
        <taxon>Pseudoalteromonas</taxon>
    </lineage>
</organism>
<proteinExistence type="predicted"/>